<gene>
    <name evidence="1" type="ORF">SP90_03675</name>
</gene>
<organism evidence="1 2">
    <name type="scientific">Halodesulfovibrio spirochaetisodalis</name>
    <dbReference type="NCBI Taxonomy" id="1560234"/>
    <lineage>
        <taxon>Bacteria</taxon>
        <taxon>Pseudomonadati</taxon>
        <taxon>Thermodesulfobacteriota</taxon>
        <taxon>Desulfovibrionia</taxon>
        <taxon>Desulfovibrionales</taxon>
        <taxon>Desulfovibrionaceae</taxon>
        <taxon>Halodesulfovibrio</taxon>
    </lineage>
</organism>
<dbReference type="PATRIC" id="fig|1560234.3.peg.2606"/>
<dbReference type="AlphaFoldDB" id="A0A1B7XJQ5"/>
<accession>A0A1B7XJQ5</accession>
<keyword evidence="2" id="KW-1185">Reference proteome</keyword>
<evidence type="ECO:0000313" key="2">
    <source>
        <dbReference type="Proteomes" id="UP000091979"/>
    </source>
</evidence>
<dbReference type="RefSeq" id="WP_066852722.1">
    <property type="nucleotide sequence ID" value="NZ_JXMS01000004.1"/>
</dbReference>
<dbReference type="EMBL" id="JXMS01000004">
    <property type="protein sequence ID" value="OBQ55735.1"/>
    <property type="molecule type" value="Genomic_DNA"/>
</dbReference>
<comment type="caution">
    <text evidence="1">The sequence shown here is derived from an EMBL/GenBank/DDBJ whole genome shotgun (WGS) entry which is preliminary data.</text>
</comment>
<name>A0A1B7XJQ5_9BACT</name>
<reference evidence="1 2" key="1">
    <citation type="submission" date="2015-01" db="EMBL/GenBank/DDBJ databases">
        <title>Desulfovibrio sp. JC271 draft genome sequence.</title>
        <authorList>
            <person name="Shivani Y."/>
            <person name="Subhash Y."/>
            <person name="Sasikala C."/>
            <person name="Ramana C.V."/>
        </authorList>
    </citation>
    <scope>NUCLEOTIDE SEQUENCE [LARGE SCALE GENOMIC DNA]</scope>
    <source>
        <strain evidence="1 2">JC271</strain>
    </source>
</reference>
<proteinExistence type="predicted"/>
<dbReference type="STRING" id="1560234.SP90_03675"/>
<evidence type="ECO:0000313" key="1">
    <source>
        <dbReference type="EMBL" id="OBQ55735.1"/>
    </source>
</evidence>
<sequence length="274" mass="29767">MFDNSFFPEWLESVALDDEQFGSAYDAVPDNRRAWLKTTIARLHVLYGTPQVTWGRQENHWRQGHISIAESRPVDWTAVIVDSSYVSGVRLLAAAMMPLLSGVEDILVVFSGETPVAAECLAALELAGIEMAVQVSKEQTATLLDELSVEGASGRILALGDDARQVVHNAGVLSGGVQVWFEPQYKSIGIVSGGAFDRDLLSWAHPDLSIVDVAADDFATVSSLAAICCEADVVDTVPDTVPVSLGAGQEGCWIWPQLVPQWFIHRRFSLLSEV</sequence>
<protein>
    <submittedName>
        <fullName evidence="1">Uncharacterized protein</fullName>
    </submittedName>
</protein>
<dbReference type="Proteomes" id="UP000091979">
    <property type="component" value="Unassembled WGS sequence"/>
</dbReference>
<dbReference type="OrthoDB" id="5455089at2"/>